<feature type="transmembrane region" description="Helical" evidence="2">
    <location>
        <begin position="294"/>
        <end position="313"/>
    </location>
</feature>
<keyword evidence="1" id="KW-0175">Coiled coil</keyword>
<dbReference type="GO" id="GO:0004222">
    <property type="term" value="F:metalloendopeptidase activity"/>
    <property type="evidence" value="ECO:0007669"/>
    <property type="project" value="InterPro"/>
</dbReference>
<feature type="transmembrane region" description="Helical" evidence="2">
    <location>
        <begin position="207"/>
        <end position="232"/>
    </location>
</feature>
<dbReference type="GO" id="GO:0016020">
    <property type="term" value="C:membrane"/>
    <property type="evidence" value="ECO:0007669"/>
    <property type="project" value="InterPro"/>
</dbReference>
<feature type="transmembrane region" description="Helical" evidence="2">
    <location>
        <begin position="238"/>
        <end position="259"/>
    </location>
</feature>
<keyword evidence="2" id="KW-1133">Transmembrane helix</keyword>
<dbReference type="GO" id="GO:0005737">
    <property type="term" value="C:cytoplasm"/>
    <property type="evidence" value="ECO:0007669"/>
    <property type="project" value="TreeGrafter"/>
</dbReference>
<reference evidence="3 4" key="1">
    <citation type="journal article" date="2015" name="Genome Announc.">
        <title>Draft Genome Sequences of Marine Isolates of Thalassomonas viridans and Thalassomonas actiniarum.</title>
        <authorList>
            <person name="Olonade I."/>
            <person name="van Zyl L.J."/>
            <person name="Trindade M."/>
        </authorList>
    </citation>
    <scope>NUCLEOTIDE SEQUENCE [LARGE SCALE GENOMIC DNA]</scope>
    <source>
        <strain evidence="3 4">XOM25</strain>
    </source>
</reference>
<accession>A0AAF0CBY7</accession>
<dbReference type="RefSeq" id="WP_044842745.1">
    <property type="nucleotide sequence ID" value="NZ_CP059733.1"/>
</dbReference>
<feature type="transmembrane region" description="Helical" evidence="2">
    <location>
        <begin position="165"/>
        <end position="186"/>
    </location>
</feature>
<dbReference type="EMBL" id="CP059733">
    <property type="protein sequence ID" value="WDE07741.1"/>
    <property type="molecule type" value="Genomic_DNA"/>
</dbReference>
<dbReference type="KEGG" id="tvd:SG34_013075"/>
<name>A0AAF0CBY7_9GAMM</name>
<feature type="transmembrane region" description="Helical" evidence="2">
    <location>
        <begin position="398"/>
        <end position="418"/>
    </location>
</feature>
<dbReference type="PANTHER" id="PTHR13325:SF3">
    <property type="entry name" value="MEMBRANE-BOUND TRANSCRIPTION FACTOR SITE-2 PROTEASE"/>
    <property type="match status" value="1"/>
</dbReference>
<dbReference type="AlphaFoldDB" id="A0AAF0CBY7"/>
<keyword evidence="4" id="KW-1185">Reference proteome</keyword>
<keyword evidence="2" id="KW-0472">Membrane</keyword>
<evidence type="ECO:0000313" key="3">
    <source>
        <dbReference type="EMBL" id="WDE07741.1"/>
    </source>
</evidence>
<protein>
    <submittedName>
        <fullName evidence="3">HlyD family efflux transporter periplasmic adaptor subunit</fullName>
    </submittedName>
</protein>
<sequence>MSKSGQAGDWPMVKNMKFCLGLHIQVYPQCYRGESWFVLRDLTKGRHIRFNALAYEVIGRLDGKRSLEEIWQQLPRLSLKESSGPQPSGQEGLGREEMLYLVAQLYDMDALKGDIPAPVETMLKREMQARQGRWQQRLMNPLALRFSLFDPDRLLNRVISGLRPLLSKTAMLIWLLVVLLAAMLAAANSTRLFEAITPELMAVENLLLLWLLYPLIKACHEFAHAVVVKFWGGEVHDMGITLLVFMPVPYVDASSAWTFREKRKRVLVGAAGIMAELFLAALGLFVYLAVEPGIISQAGLFIFITGTLSTLLFNANPLLRFDGYFMLQDVLEIPNLASRASRYYLYLLQRYLFGFSGAQSPVTAPGERGWLLVYGFAAFFYRLFILAVILLFLLKEYFILGVVLAVWALALQVLLPLWRGFTFLLTSEKLNGHRLRAVAATSGIISTFICGLVFIPVHHTSFAQGVVWVPEQAQIYAPGDGFVDAVFAVSGTRVTAETPLLEMHSAVLDKDIAVLEAKLQLLQLERQKALTGQPVQQEIIREEIGAAEAELAQLQQQKAAFYIQSRQSGVFVLPDDRQLGGQYLRQGELIGYVIAPQQLIIRAVVSQADVALVSAENDSVQVRLAENLNQVIETKILKMTPAGSRQLPSLALSVEGGGKVVVQRGEDGESRSRQPMFQVDLALPAGLAVTGLGGRAFVRFDHGREPLATQWLRRGRQLVLSLL</sequence>
<feature type="coiled-coil region" evidence="1">
    <location>
        <begin position="537"/>
        <end position="564"/>
    </location>
</feature>
<feature type="transmembrane region" description="Helical" evidence="2">
    <location>
        <begin position="438"/>
        <end position="457"/>
    </location>
</feature>
<reference evidence="3 4" key="2">
    <citation type="journal article" date="2022" name="Mar. Drugs">
        <title>Bioassay-Guided Fractionation Leads to the Detection of Cholic Acid Generated by the Rare Thalassomonas sp.</title>
        <authorList>
            <person name="Pheiffer F."/>
            <person name="Schneider Y.K."/>
            <person name="Hansen E.H."/>
            <person name="Andersen J.H."/>
            <person name="Isaksson J."/>
            <person name="Busche T."/>
            <person name="R C."/>
            <person name="Kalinowski J."/>
            <person name="Zyl L.V."/>
            <person name="Trindade M."/>
        </authorList>
    </citation>
    <scope>NUCLEOTIDE SEQUENCE [LARGE SCALE GENOMIC DNA]</scope>
    <source>
        <strain evidence="3 4">XOM25</strain>
    </source>
</reference>
<gene>
    <name evidence="3" type="ORF">SG34_013075</name>
</gene>
<evidence type="ECO:0000256" key="1">
    <source>
        <dbReference type="SAM" id="Coils"/>
    </source>
</evidence>
<proteinExistence type="predicted"/>
<dbReference type="GO" id="GO:0031293">
    <property type="term" value="P:membrane protein intracellular domain proteolysis"/>
    <property type="evidence" value="ECO:0007669"/>
    <property type="project" value="TreeGrafter"/>
</dbReference>
<keyword evidence="2" id="KW-0812">Transmembrane</keyword>
<feature type="transmembrane region" description="Helical" evidence="2">
    <location>
        <begin position="266"/>
        <end position="288"/>
    </location>
</feature>
<feature type="transmembrane region" description="Helical" evidence="2">
    <location>
        <begin position="371"/>
        <end position="392"/>
    </location>
</feature>
<dbReference type="InterPro" id="IPR001193">
    <property type="entry name" value="MBTPS2"/>
</dbReference>
<organism evidence="3 4">
    <name type="scientific">Thalassomonas viridans</name>
    <dbReference type="NCBI Taxonomy" id="137584"/>
    <lineage>
        <taxon>Bacteria</taxon>
        <taxon>Pseudomonadati</taxon>
        <taxon>Pseudomonadota</taxon>
        <taxon>Gammaproteobacteria</taxon>
        <taxon>Alteromonadales</taxon>
        <taxon>Colwelliaceae</taxon>
        <taxon>Thalassomonas</taxon>
    </lineage>
</organism>
<evidence type="ECO:0000313" key="4">
    <source>
        <dbReference type="Proteomes" id="UP000032352"/>
    </source>
</evidence>
<dbReference type="PANTHER" id="PTHR13325">
    <property type="entry name" value="PROTEASE M50 MEMBRANE-BOUND TRANSCRIPTION FACTOR SITE 2 PROTEASE"/>
    <property type="match status" value="1"/>
</dbReference>
<evidence type="ECO:0000256" key="2">
    <source>
        <dbReference type="SAM" id="Phobius"/>
    </source>
</evidence>
<dbReference type="Proteomes" id="UP000032352">
    <property type="component" value="Chromosome"/>
</dbReference>